<evidence type="ECO:0000256" key="3">
    <source>
        <dbReference type="ARBA" id="ARBA00022723"/>
    </source>
</evidence>
<keyword evidence="7" id="KW-0732">Signal</keyword>
<evidence type="ECO:0000256" key="6">
    <source>
        <dbReference type="ARBA" id="ARBA00048348"/>
    </source>
</evidence>
<keyword evidence="4" id="KW-0862">Zinc</keyword>
<sequence>MKIFAAAAIATCALAASTVNAAGADGAPWGYNANDTSMAAPDQWADHYPTCGGQRQSPIDIETTVGCISEKRSLTFSGSCADFNVSQSDESFTASVNGGSCAVTANGASYDMLQFHMHVPSEHTLNGEYLGGEVHFVHSNADSSALLVTGVFFKAVEGQSDPWVVSVLDALDQVSANATATASLTPYAELVNKAADAQGVFNYAGSLTTPACSEIVDWWVVKKPVDVSTADLARLQAQLRELHITDDGKNARPIFAAAAIATCALAASTVNAAGADGAPWGYNANDTSMAAPDQWADHYPTCGGQRQSPIDIETTVGCISEKRSLTFSGSCADFNVSQSDESFTASVNGGSCAVTANGASYDMLQFHMHVPSEHTLNGEYLGGEVHFVHSNADSSALLVTGVFFKAVEGQSDPWVVSVLDALDQVSANATATASLTPYAELVNKAADAQGVFNYAGSLTTPACSEIVDWWVVKKPVDVSTADLARLQAQLRELHITDDGKNARPIFAAAAIATCALAASTVNAAGADGAPWGYNANDTSMAAPDQWADHYPTCGGQRQSPIDIETTVGCISEKRSLTFSGSCADFNVSQSDESFTASVNGGSCAVTANGASYDMLQFHMHVPSEHTLNGEYLGGEVHFVHSNADSSALLVTGVFFKAVEGQSDPWVVSVLDALDQVSANATATASLTPYAELVNKAADAQGVFNYAGSLTTPACSEIVDWWVVKKPVDVSTADLARLQAQLRELHITDDGKNARPIFAAAAIATCALAASTVNAAGADGAPWGYNANDTSMAAPDQWADHYPTCGGQRQSPIDIETTVGCISEKRSLTFSGSCADFNVSQSDESFTASVNGGSCAVTANGASYDMLQFHMHVPSEHTLNGEYLGGEVHFVHSNADSSALLVTGVFFKAVEGQSDPWVVSVLDALDQVSANATATASLTPYAELVNKAADAQGVFNYAGSLTTPACSEIVDWWVVKKPVDVSTADLARLQAQLRELHITDDGKNARPVQPLNGRVVTALL</sequence>
<name>A0AAD9G3N1_9STRA</name>
<feature type="domain" description="Alpha-carbonic anhydrase" evidence="8">
    <location>
        <begin position="27"/>
        <end position="269"/>
    </location>
</feature>
<keyword evidence="3" id="KW-0479">Metal-binding</keyword>
<evidence type="ECO:0000256" key="4">
    <source>
        <dbReference type="ARBA" id="ARBA00022833"/>
    </source>
</evidence>
<dbReference type="CDD" id="cd03124">
    <property type="entry name" value="alpha_CA_prokaryotic_like"/>
    <property type="match status" value="4"/>
</dbReference>
<comment type="caution">
    <text evidence="9">The sequence shown here is derived from an EMBL/GenBank/DDBJ whole genome shotgun (WGS) entry which is preliminary data.</text>
</comment>
<evidence type="ECO:0000256" key="2">
    <source>
        <dbReference type="ARBA" id="ARBA00012925"/>
    </source>
</evidence>
<dbReference type="InterPro" id="IPR023561">
    <property type="entry name" value="Carbonic_anhydrase_a-class"/>
</dbReference>
<dbReference type="Proteomes" id="UP001259832">
    <property type="component" value="Unassembled WGS sequence"/>
</dbReference>
<dbReference type="GO" id="GO:0004089">
    <property type="term" value="F:carbonate dehydratase activity"/>
    <property type="evidence" value="ECO:0007669"/>
    <property type="project" value="UniProtKB-EC"/>
</dbReference>
<evidence type="ECO:0000313" key="9">
    <source>
        <dbReference type="EMBL" id="KAK1931429.1"/>
    </source>
</evidence>
<accession>A0AAD9G3N1</accession>
<evidence type="ECO:0000256" key="7">
    <source>
        <dbReference type="SAM" id="SignalP"/>
    </source>
</evidence>
<organism evidence="9 10">
    <name type="scientific">Phytophthora citrophthora</name>
    <dbReference type="NCBI Taxonomy" id="4793"/>
    <lineage>
        <taxon>Eukaryota</taxon>
        <taxon>Sar</taxon>
        <taxon>Stramenopiles</taxon>
        <taxon>Oomycota</taxon>
        <taxon>Peronosporomycetes</taxon>
        <taxon>Peronosporales</taxon>
        <taxon>Peronosporaceae</taxon>
        <taxon>Phytophthora</taxon>
    </lineage>
</organism>
<proteinExistence type="inferred from homology"/>
<reference evidence="9" key="1">
    <citation type="submission" date="2023-08" db="EMBL/GenBank/DDBJ databases">
        <title>Reference Genome Resource for the Citrus Pathogen Phytophthora citrophthora.</title>
        <authorList>
            <person name="Moller H."/>
            <person name="Coetzee B."/>
            <person name="Rose L.J."/>
            <person name="Van Niekerk J.M."/>
        </authorList>
    </citation>
    <scope>NUCLEOTIDE SEQUENCE</scope>
    <source>
        <strain evidence="9">STE-U-9442</strain>
    </source>
</reference>
<dbReference type="Pfam" id="PF00194">
    <property type="entry name" value="Carb_anhydrase"/>
    <property type="match status" value="4"/>
</dbReference>
<dbReference type="PANTHER" id="PTHR18952:SF265">
    <property type="entry name" value="CARBONIC ANHYDRASE"/>
    <property type="match status" value="1"/>
</dbReference>
<protein>
    <recommendedName>
        <fullName evidence="2">carbonic anhydrase</fullName>
        <ecNumber evidence="2">4.2.1.1</ecNumber>
    </recommendedName>
</protein>
<dbReference type="InterPro" id="IPR001148">
    <property type="entry name" value="CA_dom"/>
</dbReference>
<gene>
    <name evidence="9" type="ORF">P3T76_013185</name>
</gene>
<evidence type="ECO:0000313" key="10">
    <source>
        <dbReference type="Proteomes" id="UP001259832"/>
    </source>
</evidence>
<feature type="domain" description="Alpha-carbonic anhydrase" evidence="8">
    <location>
        <begin position="278"/>
        <end position="520"/>
    </location>
</feature>
<evidence type="ECO:0000256" key="5">
    <source>
        <dbReference type="ARBA" id="ARBA00023239"/>
    </source>
</evidence>
<dbReference type="GO" id="GO:0008270">
    <property type="term" value="F:zinc ion binding"/>
    <property type="evidence" value="ECO:0007669"/>
    <property type="project" value="InterPro"/>
</dbReference>
<evidence type="ECO:0000256" key="1">
    <source>
        <dbReference type="ARBA" id="ARBA00010718"/>
    </source>
</evidence>
<feature type="signal peptide" evidence="7">
    <location>
        <begin position="1"/>
        <end position="15"/>
    </location>
</feature>
<dbReference type="EC" id="4.2.1.1" evidence="2"/>
<dbReference type="InterPro" id="IPR036398">
    <property type="entry name" value="CA_dom_sf"/>
</dbReference>
<dbReference type="PANTHER" id="PTHR18952">
    <property type="entry name" value="CARBONIC ANHYDRASE"/>
    <property type="match status" value="1"/>
</dbReference>
<dbReference type="SMART" id="SM01057">
    <property type="entry name" value="Carb_anhydrase"/>
    <property type="match status" value="4"/>
</dbReference>
<keyword evidence="5" id="KW-0456">Lyase</keyword>
<feature type="domain" description="Alpha-carbonic anhydrase" evidence="8">
    <location>
        <begin position="529"/>
        <end position="771"/>
    </location>
</feature>
<comment type="similarity">
    <text evidence="1">Belongs to the alpha-carbonic anhydrase family.</text>
</comment>
<dbReference type="EMBL" id="JASMQC010000034">
    <property type="protein sequence ID" value="KAK1931429.1"/>
    <property type="molecule type" value="Genomic_DNA"/>
</dbReference>
<feature type="chain" id="PRO_5042250162" description="carbonic anhydrase" evidence="7">
    <location>
        <begin position="16"/>
        <end position="1019"/>
    </location>
</feature>
<comment type="catalytic activity">
    <reaction evidence="6">
        <text>hydrogencarbonate + H(+) = CO2 + H2O</text>
        <dbReference type="Rhea" id="RHEA:10748"/>
        <dbReference type="ChEBI" id="CHEBI:15377"/>
        <dbReference type="ChEBI" id="CHEBI:15378"/>
        <dbReference type="ChEBI" id="CHEBI:16526"/>
        <dbReference type="ChEBI" id="CHEBI:17544"/>
        <dbReference type="EC" id="4.2.1.1"/>
    </reaction>
</comment>
<dbReference type="PROSITE" id="PS51144">
    <property type="entry name" value="ALPHA_CA_2"/>
    <property type="match status" value="4"/>
</dbReference>
<evidence type="ECO:0000259" key="8">
    <source>
        <dbReference type="PROSITE" id="PS51144"/>
    </source>
</evidence>
<dbReference type="Gene3D" id="3.10.200.10">
    <property type="entry name" value="Alpha carbonic anhydrase"/>
    <property type="match status" value="4"/>
</dbReference>
<feature type="domain" description="Alpha-carbonic anhydrase" evidence="8">
    <location>
        <begin position="780"/>
        <end position="1019"/>
    </location>
</feature>
<dbReference type="InterPro" id="IPR041891">
    <property type="entry name" value="Alpha_CA_prokaryot-like"/>
</dbReference>
<keyword evidence="10" id="KW-1185">Reference proteome</keyword>
<dbReference type="SUPFAM" id="SSF51069">
    <property type="entry name" value="Carbonic anhydrase"/>
    <property type="match status" value="4"/>
</dbReference>
<dbReference type="AlphaFoldDB" id="A0AAD9G3N1"/>